<dbReference type="Proteomes" id="UP000326437">
    <property type="component" value="Unassembled WGS sequence"/>
</dbReference>
<accession>A0A5E7AFS0</accession>
<feature type="region of interest" description="Disordered" evidence="1">
    <location>
        <begin position="1"/>
        <end position="40"/>
    </location>
</feature>
<name>A0A5E7AFS0_PSEFL</name>
<dbReference type="EMBL" id="CABVHO010000346">
    <property type="protein sequence ID" value="VVN75504.1"/>
    <property type="molecule type" value="Genomic_DNA"/>
</dbReference>
<proteinExistence type="predicted"/>
<dbReference type="AlphaFoldDB" id="A0A5E7AFS0"/>
<sequence>MQAKVMANTSGIARATTMPVRTPREKKLTNSTMARASTST</sequence>
<gene>
    <name evidence="2" type="ORF">PS685_05276</name>
</gene>
<evidence type="ECO:0000313" key="3">
    <source>
        <dbReference type="Proteomes" id="UP000326437"/>
    </source>
</evidence>
<feature type="compositionally biased region" description="Polar residues" evidence="1">
    <location>
        <begin position="29"/>
        <end position="40"/>
    </location>
</feature>
<protein>
    <submittedName>
        <fullName evidence="2">Uncharacterized protein</fullName>
    </submittedName>
</protein>
<evidence type="ECO:0000256" key="1">
    <source>
        <dbReference type="SAM" id="MobiDB-lite"/>
    </source>
</evidence>
<organism evidence="2 3">
    <name type="scientific">Pseudomonas fluorescens</name>
    <dbReference type="NCBI Taxonomy" id="294"/>
    <lineage>
        <taxon>Bacteria</taxon>
        <taxon>Pseudomonadati</taxon>
        <taxon>Pseudomonadota</taxon>
        <taxon>Gammaproteobacteria</taxon>
        <taxon>Pseudomonadales</taxon>
        <taxon>Pseudomonadaceae</taxon>
        <taxon>Pseudomonas</taxon>
    </lineage>
</organism>
<evidence type="ECO:0000313" key="2">
    <source>
        <dbReference type="EMBL" id="VVN75504.1"/>
    </source>
</evidence>
<reference evidence="2 3" key="1">
    <citation type="submission" date="2019-09" db="EMBL/GenBank/DDBJ databases">
        <authorList>
            <person name="Chandra G."/>
            <person name="Truman W A."/>
        </authorList>
    </citation>
    <scope>NUCLEOTIDE SEQUENCE [LARGE SCALE GENOMIC DNA]</scope>
    <source>
        <strain evidence="2">PS685</strain>
    </source>
</reference>